<dbReference type="InterPro" id="IPR027417">
    <property type="entry name" value="P-loop_NTPase"/>
</dbReference>
<dbReference type="EMBL" id="UOFO01000129">
    <property type="protein sequence ID" value="VAW87673.1"/>
    <property type="molecule type" value="Genomic_DNA"/>
</dbReference>
<dbReference type="AlphaFoldDB" id="A0A3B0ZHG1"/>
<evidence type="ECO:0000256" key="5">
    <source>
        <dbReference type="ARBA" id="ARBA00022694"/>
    </source>
</evidence>
<dbReference type="NCBIfam" id="TIGR00150">
    <property type="entry name" value="T6A_YjeE"/>
    <property type="match status" value="1"/>
</dbReference>
<evidence type="ECO:0000256" key="9">
    <source>
        <dbReference type="ARBA" id="ARBA00022842"/>
    </source>
</evidence>
<keyword evidence="9" id="KW-0460">Magnesium</keyword>
<reference evidence="11" key="1">
    <citation type="submission" date="2018-06" db="EMBL/GenBank/DDBJ databases">
        <authorList>
            <person name="Zhirakovskaya E."/>
        </authorList>
    </citation>
    <scope>NUCLEOTIDE SEQUENCE</scope>
</reference>
<keyword evidence="6" id="KW-0479">Metal-binding</keyword>
<evidence type="ECO:0000313" key="11">
    <source>
        <dbReference type="EMBL" id="VAW87673.1"/>
    </source>
</evidence>
<evidence type="ECO:0000256" key="4">
    <source>
        <dbReference type="ARBA" id="ARBA00022490"/>
    </source>
</evidence>
<evidence type="ECO:0000256" key="7">
    <source>
        <dbReference type="ARBA" id="ARBA00022741"/>
    </source>
</evidence>
<gene>
    <name evidence="11" type="ORF">MNBD_GAMMA16-1268</name>
</gene>
<dbReference type="GO" id="GO:0005524">
    <property type="term" value="F:ATP binding"/>
    <property type="evidence" value="ECO:0007669"/>
    <property type="project" value="UniProtKB-KW"/>
</dbReference>
<protein>
    <recommendedName>
        <fullName evidence="3">tRNA threonylcarbamoyladenosine biosynthesis protein TsaE</fullName>
    </recommendedName>
    <alternativeName>
        <fullName evidence="10">t(6)A37 threonylcarbamoyladenosine biosynthesis protein TsaE</fullName>
    </alternativeName>
</protein>
<comment type="similarity">
    <text evidence="2">Belongs to the TsaE family.</text>
</comment>
<name>A0A3B0ZHG1_9ZZZZ</name>
<evidence type="ECO:0000256" key="6">
    <source>
        <dbReference type="ARBA" id="ARBA00022723"/>
    </source>
</evidence>
<dbReference type="PANTHER" id="PTHR33540:SF2">
    <property type="entry name" value="TRNA THREONYLCARBAMOYLADENOSINE BIOSYNTHESIS PROTEIN TSAE"/>
    <property type="match status" value="1"/>
</dbReference>
<evidence type="ECO:0000256" key="10">
    <source>
        <dbReference type="ARBA" id="ARBA00032441"/>
    </source>
</evidence>
<evidence type="ECO:0000256" key="1">
    <source>
        <dbReference type="ARBA" id="ARBA00004496"/>
    </source>
</evidence>
<dbReference type="InterPro" id="IPR003442">
    <property type="entry name" value="T6A_TsaE"/>
</dbReference>
<dbReference type="GO" id="GO:0005737">
    <property type="term" value="C:cytoplasm"/>
    <property type="evidence" value="ECO:0007669"/>
    <property type="project" value="UniProtKB-SubCell"/>
</dbReference>
<organism evidence="11">
    <name type="scientific">hydrothermal vent metagenome</name>
    <dbReference type="NCBI Taxonomy" id="652676"/>
    <lineage>
        <taxon>unclassified sequences</taxon>
        <taxon>metagenomes</taxon>
        <taxon>ecological metagenomes</taxon>
    </lineage>
</organism>
<keyword evidence="4" id="KW-0963">Cytoplasm</keyword>
<proteinExistence type="inferred from homology"/>
<comment type="subcellular location">
    <subcellularLocation>
        <location evidence="1">Cytoplasm</location>
    </subcellularLocation>
</comment>
<keyword evidence="7" id="KW-0547">Nucleotide-binding</keyword>
<evidence type="ECO:0000256" key="3">
    <source>
        <dbReference type="ARBA" id="ARBA00019010"/>
    </source>
</evidence>
<dbReference type="PANTHER" id="PTHR33540">
    <property type="entry name" value="TRNA THREONYLCARBAMOYLADENOSINE BIOSYNTHESIS PROTEIN TSAE"/>
    <property type="match status" value="1"/>
</dbReference>
<sequence>MTEHLQFELASLDATTKLGSRLAPLLRGGGIVYLYGDLGAGKTSLARAVLEGLGYQGRVKSPTYTLVEPYELDALTVYHMDLYRLSDPEELEYLGVREIMQQTVLSLIEWPDHGLGYIASPDLIINLEYSDSGEGRCIQLNGKTIRGKRILNEMLV</sequence>
<keyword evidence="5" id="KW-0819">tRNA processing</keyword>
<dbReference type="Gene3D" id="3.40.50.300">
    <property type="entry name" value="P-loop containing nucleotide triphosphate hydrolases"/>
    <property type="match status" value="1"/>
</dbReference>
<dbReference type="GO" id="GO:0046872">
    <property type="term" value="F:metal ion binding"/>
    <property type="evidence" value="ECO:0007669"/>
    <property type="project" value="UniProtKB-KW"/>
</dbReference>
<dbReference type="GO" id="GO:0002949">
    <property type="term" value="P:tRNA threonylcarbamoyladenosine modification"/>
    <property type="evidence" value="ECO:0007669"/>
    <property type="project" value="InterPro"/>
</dbReference>
<accession>A0A3B0ZHG1</accession>
<dbReference type="SUPFAM" id="SSF52540">
    <property type="entry name" value="P-loop containing nucleoside triphosphate hydrolases"/>
    <property type="match status" value="1"/>
</dbReference>
<dbReference type="Pfam" id="PF02367">
    <property type="entry name" value="TsaE"/>
    <property type="match status" value="1"/>
</dbReference>
<evidence type="ECO:0000256" key="8">
    <source>
        <dbReference type="ARBA" id="ARBA00022840"/>
    </source>
</evidence>
<keyword evidence="8" id="KW-0067">ATP-binding</keyword>
<evidence type="ECO:0000256" key="2">
    <source>
        <dbReference type="ARBA" id="ARBA00007599"/>
    </source>
</evidence>